<dbReference type="Proteomes" id="UP000067008">
    <property type="component" value="Chromosome 2"/>
</dbReference>
<dbReference type="AlphaFoldDB" id="A0AAD1BG85"/>
<organism evidence="1 2">
    <name type="scientific">Prevotella intermedia</name>
    <dbReference type="NCBI Taxonomy" id="28131"/>
    <lineage>
        <taxon>Bacteria</taxon>
        <taxon>Pseudomonadati</taxon>
        <taxon>Bacteroidota</taxon>
        <taxon>Bacteroidia</taxon>
        <taxon>Bacteroidales</taxon>
        <taxon>Prevotellaceae</taxon>
        <taxon>Prevotella</taxon>
    </lineage>
</organism>
<evidence type="ECO:0000313" key="2">
    <source>
        <dbReference type="Proteomes" id="UP000067008"/>
    </source>
</evidence>
<accession>A0AAD1BG85</accession>
<name>A0AAD1BG85_PREIN</name>
<gene>
    <name evidence="1" type="ORF">PI172_0037</name>
</gene>
<dbReference type="EMBL" id="AP014925">
    <property type="protein sequence ID" value="BAR94765.1"/>
    <property type="molecule type" value="Genomic_DNA"/>
</dbReference>
<protein>
    <submittedName>
        <fullName evidence="1">Uncharacterized protein</fullName>
    </submittedName>
</protein>
<reference evidence="1 2" key="1">
    <citation type="submission" date="2015-07" db="EMBL/GenBank/DDBJ databases">
        <title>Complete genome sequence of Prevotella intermedia strain 17-2.</title>
        <authorList>
            <person name="Nambu T."/>
        </authorList>
    </citation>
    <scope>NUCLEOTIDE SEQUENCE [LARGE SCALE GENOMIC DNA]</scope>
    <source>
        <strain evidence="1 2">17-2</strain>
    </source>
</reference>
<evidence type="ECO:0000313" key="1">
    <source>
        <dbReference type="EMBL" id="BAR94765.1"/>
    </source>
</evidence>
<proteinExistence type="predicted"/>
<sequence>MAATVLEELLTQQQSYLVFYCVGRNALLRNKFTKLLSVTKIVKA</sequence>